<keyword evidence="1" id="KW-0808">Transferase</keyword>
<name>A0A0G0D7T1_9BACT</name>
<proteinExistence type="predicted"/>
<dbReference type="Proteomes" id="UP000034798">
    <property type="component" value="Unassembled WGS sequence"/>
</dbReference>
<keyword evidence="1" id="KW-0328">Glycosyltransferase</keyword>
<dbReference type="Gene3D" id="3.40.50.2000">
    <property type="entry name" value="Glycogen Phosphorylase B"/>
    <property type="match status" value="1"/>
</dbReference>
<dbReference type="SUPFAM" id="SSF53756">
    <property type="entry name" value="UDP-Glycosyltransferase/glycogen phosphorylase"/>
    <property type="match status" value="1"/>
</dbReference>
<sequence>MKIAIFHDYFRVMGGAEKLVLIMAKNLNADIVTSEINPEILKDEEFKDINIIPLGKLSKFSHLLPNICMKRFSKCDFSNKYKLFIFSGNFSIYAAEKHKPNIWYCHTPLRGLYDLKNEK</sequence>
<organism evidence="1 2">
    <name type="scientific">Candidatus Nomurabacteria bacterium GW2011_GWC2_35_8</name>
    <dbReference type="NCBI Taxonomy" id="1618752"/>
    <lineage>
        <taxon>Bacteria</taxon>
        <taxon>Candidatus Nomuraibacteriota</taxon>
    </lineage>
</organism>
<comment type="caution">
    <text evidence="1">The sequence shown here is derived from an EMBL/GenBank/DDBJ whole genome shotgun (WGS) entry which is preliminary data.</text>
</comment>
<protein>
    <submittedName>
        <fullName evidence="1">Mannosyltransferase</fullName>
    </submittedName>
</protein>
<dbReference type="AlphaFoldDB" id="A0A0G0D7T1"/>
<dbReference type="GO" id="GO:0016757">
    <property type="term" value="F:glycosyltransferase activity"/>
    <property type="evidence" value="ECO:0007669"/>
    <property type="project" value="UniProtKB-KW"/>
</dbReference>
<evidence type="ECO:0000313" key="1">
    <source>
        <dbReference type="EMBL" id="KKP89318.1"/>
    </source>
</evidence>
<dbReference type="EMBL" id="LBQZ01000004">
    <property type="protein sequence ID" value="KKP89318.1"/>
    <property type="molecule type" value="Genomic_DNA"/>
</dbReference>
<reference evidence="1 2" key="1">
    <citation type="journal article" date="2015" name="Nature">
        <title>rRNA introns, odd ribosomes, and small enigmatic genomes across a large radiation of phyla.</title>
        <authorList>
            <person name="Brown C.T."/>
            <person name="Hug L.A."/>
            <person name="Thomas B.C."/>
            <person name="Sharon I."/>
            <person name="Castelle C.J."/>
            <person name="Singh A."/>
            <person name="Wilkins M.J."/>
            <person name="Williams K.H."/>
            <person name="Banfield J.F."/>
        </authorList>
    </citation>
    <scope>NUCLEOTIDE SEQUENCE [LARGE SCALE GENOMIC DNA]</scope>
</reference>
<accession>A0A0G0D7T1</accession>
<evidence type="ECO:0000313" key="2">
    <source>
        <dbReference type="Proteomes" id="UP000034798"/>
    </source>
</evidence>
<gene>
    <name evidence="1" type="ORF">UR91_C0004G0012</name>
</gene>